<dbReference type="InterPro" id="IPR015943">
    <property type="entry name" value="WD40/YVTN_repeat-like_dom_sf"/>
</dbReference>
<reference evidence="3 4" key="1">
    <citation type="journal article" date="2012" name="Proc. Natl. Acad. Sci. U.S.A.">
        <title>Comparative genomics of Ceriporiopsis subvermispora and Phanerochaete chrysosporium provide insight into selective ligninolysis.</title>
        <authorList>
            <person name="Fernandez-Fueyo E."/>
            <person name="Ruiz-Duenas F.J."/>
            <person name="Ferreira P."/>
            <person name="Floudas D."/>
            <person name="Hibbett D.S."/>
            <person name="Canessa P."/>
            <person name="Larrondo L.F."/>
            <person name="James T.Y."/>
            <person name="Seelenfreund D."/>
            <person name="Lobos S."/>
            <person name="Polanco R."/>
            <person name="Tello M."/>
            <person name="Honda Y."/>
            <person name="Watanabe T."/>
            <person name="Watanabe T."/>
            <person name="Ryu J.S."/>
            <person name="Kubicek C.P."/>
            <person name="Schmoll M."/>
            <person name="Gaskell J."/>
            <person name="Hammel K.E."/>
            <person name="St John F.J."/>
            <person name="Vanden Wymelenberg A."/>
            <person name="Sabat G."/>
            <person name="Splinter BonDurant S."/>
            <person name="Syed K."/>
            <person name="Yadav J.S."/>
            <person name="Doddapaneni H."/>
            <person name="Subramanian V."/>
            <person name="Lavin J.L."/>
            <person name="Oguiza J.A."/>
            <person name="Perez G."/>
            <person name="Pisabarro A.G."/>
            <person name="Ramirez L."/>
            <person name="Santoyo F."/>
            <person name="Master E."/>
            <person name="Coutinho P.M."/>
            <person name="Henrissat B."/>
            <person name="Lombard V."/>
            <person name="Magnuson J.K."/>
            <person name="Kuees U."/>
            <person name="Hori C."/>
            <person name="Igarashi K."/>
            <person name="Samejima M."/>
            <person name="Held B.W."/>
            <person name="Barry K.W."/>
            <person name="LaButti K.M."/>
            <person name="Lapidus A."/>
            <person name="Lindquist E.A."/>
            <person name="Lucas S.M."/>
            <person name="Riley R."/>
            <person name="Salamov A.A."/>
            <person name="Hoffmeister D."/>
            <person name="Schwenk D."/>
            <person name="Hadar Y."/>
            <person name="Yarden O."/>
            <person name="de Vries R.P."/>
            <person name="Wiebenga A."/>
            <person name="Stenlid J."/>
            <person name="Eastwood D."/>
            <person name="Grigoriev I.V."/>
            <person name="Berka R.M."/>
            <person name="Blanchette R.A."/>
            <person name="Kersten P."/>
            <person name="Martinez A.T."/>
            <person name="Vicuna R."/>
            <person name="Cullen D."/>
        </authorList>
    </citation>
    <scope>NUCLEOTIDE SEQUENCE [LARGE SCALE GENOMIC DNA]</scope>
    <source>
        <strain evidence="3 4">B</strain>
    </source>
</reference>
<sequence length="808" mass="89329">MSPTPLAPLSNAFAGLCPDGQFLAAGGDDGRVILYDLCRPSSADGMPALLMIIAEIPITALLWIKDTLFIGHGDSGISYYVLDIAEEAIDFRCFTVMTDVTDVVEFLDMSVKSSTLTAIIGTNVISRTILEDCDSHRNIVDDFPIVQFPAPPDWKLVTGISLCCICVMGSCGSHSLIAFAACTKLLGLHHEANPLTYASQNLNIRPKQNIALPVKFVHCGTALLFRSSRGKVTIADAKRGSTVTNLDHASDKIQALAYLETCKACWIASGSSKMGSKSNVKVWQLRRSQAGREILFAVVVIVLARAGVAASQRKVCLYLIFETTCIVKEGIAIALDLMWERWSEFLDLLEQAAQCSRSKRRKKPEEETEMQKLIEPGRRRVPQHETTMEQGDISVSKNLLYTKYIVMTVNFCEDESLGIPDKFSSQKRAQTDGSEAERNSAMPLAFSVEADASIANLPVVTSRAGFVDEGAIGGDHDLRREFKQAWGTVNLNQQRRADDTPGVEQVDTIKDVITELKRSKTQSSRLDKSGSSSSSSSSKQQQLKNRAETEDRYRKQTNLAIANAVLNCKYADSMRRLNTSGRTCACEQRSRSLAFARAAGWHRHGETARRTLGIYDVSSTLTPLLRNLLKPSPVSLLYLVYLIEAAFPLIYIIAIIFLLKRGFTLIGWTACLVIGEGSNKVIMNVVEKLDDLLVGYHGAHRDLSSTRWKLGRLIFVSQMRLAMTARSTFRTDYMDPRSFYLASQTGGHYHDTNATARSCTPFTYVVLLASITTLGLLCLGLGRHLHECFAPVLLHLRLPMFAHRVDMQ</sequence>
<evidence type="ECO:0000313" key="4">
    <source>
        <dbReference type="Proteomes" id="UP000016930"/>
    </source>
</evidence>
<dbReference type="InterPro" id="IPR036322">
    <property type="entry name" value="WD40_repeat_dom_sf"/>
</dbReference>
<keyword evidence="2" id="KW-0472">Membrane</keyword>
<dbReference type="OrthoDB" id="2796466at2759"/>
<accession>M2R9J0</accession>
<proteinExistence type="predicted"/>
<keyword evidence="2" id="KW-0812">Transmembrane</keyword>
<organism evidence="3 4">
    <name type="scientific">Ceriporiopsis subvermispora (strain B)</name>
    <name type="common">White-rot fungus</name>
    <name type="synonym">Gelatoporia subvermispora</name>
    <dbReference type="NCBI Taxonomy" id="914234"/>
    <lineage>
        <taxon>Eukaryota</taxon>
        <taxon>Fungi</taxon>
        <taxon>Dikarya</taxon>
        <taxon>Basidiomycota</taxon>
        <taxon>Agaricomycotina</taxon>
        <taxon>Agaricomycetes</taxon>
        <taxon>Polyporales</taxon>
        <taxon>Gelatoporiaceae</taxon>
        <taxon>Gelatoporia</taxon>
    </lineage>
</organism>
<feature type="compositionally biased region" description="Low complexity" evidence="1">
    <location>
        <begin position="529"/>
        <end position="544"/>
    </location>
</feature>
<evidence type="ECO:0000256" key="2">
    <source>
        <dbReference type="SAM" id="Phobius"/>
    </source>
</evidence>
<name>M2R9J0_CERS8</name>
<evidence type="ECO:0000256" key="1">
    <source>
        <dbReference type="SAM" id="MobiDB-lite"/>
    </source>
</evidence>
<keyword evidence="4" id="KW-1185">Reference proteome</keyword>
<dbReference type="EMBL" id="KB445801">
    <property type="protein sequence ID" value="EMD35112.1"/>
    <property type="molecule type" value="Genomic_DNA"/>
</dbReference>
<feature type="transmembrane region" description="Helical" evidence="2">
    <location>
        <begin position="636"/>
        <end position="659"/>
    </location>
</feature>
<dbReference type="SUPFAM" id="SSF50978">
    <property type="entry name" value="WD40 repeat-like"/>
    <property type="match status" value="1"/>
</dbReference>
<keyword evidence="2" id="KW-1133">Transmembrane helix</keyword>
<dbReference type="Proteomes" id="UP000016930">
    <property type="component" value="Unassembled WGS sequence"/>
</dbReference>
<feature type="region of interest" description="Disordered" evidence="1">
    <location>
        <begin position="357"/>
        <end position="388"/>
    </location>
</feature>
<feature type="compositionally biased region" description="Basic and acidic residues" evidence="1">
    <location>
        <begin position="363"/>
        <end position="387"/>
    </location>
</feature>
<dbReference type="Gene3D" id="2.130.10.10">
    <property type="entry name" value="YVTN repeat-like/Quinoprotein amine dehydrogenase"/>
    <property type="match status" value="1"/>
</dbReference>
<evidence type="ECO:0000313" key="3">
    <source>
        <dbReference type="EMBL" id="EMD35112.1"/>
    </source>
</evidence>
<protein>
    <submittedName>
        <fullName evidence="3">Uncharacterized protein</fullName>
    </submittedName>
</protein>
<dbReference type="AlphaFoldDB" id="M2R9J0"/>
<feature type="region of interest" description="Disordered" evidence="1">
    <location>
        <begin position="518"/>
        <end position="552"/>
    </location>
</feature>
<dbReference type="HOGENOM" id="CLU_348827_0_0_1"/>
<gene>
    <name evidence="3" type="ORF">CERSUDRAFT_75407</name>
</gene>
<feature type="transmembrane region" description="Helical" evidence="2">
    <location>
        <begin position="762"/>
        <end position="782"/>
    </location>
</feature>